<evidence type="ECO:0000256" key="8">
    <source>
        <dbReference type="RuleBase" id="RU363041"/>
    </source>
</evidence>
<evidence type="ECO:0000256" key="2">
    <source>
        <dbReference type="ARBA" id="ARBA00009142"/>
    </source>
</evidence>
<feature type="transmembrane region" description="Helical" evidence="8">
    <location>
        <begin position="84"/>
        <end position="102"/>
    </location>
</feature>
<protein>
    <recommendedName>
        <fullName evidence="8">Probable membrane transporter protein</fullName>
    </recommendedName>
</protein>
<feature type="transmembrane region" description="Helical" evidence="8">
    <location>
        <begin position="122"/>
        <end position="145"/>
    </location>
</feature>
<dbReference type="InterPro" id="IPR002781">
    <property type="entry name" value="TM_pro_TauE-like"/>
</dbReference>
<dbReference type="EMBL" id="JAFLNF010000010">
    <property type="protein sequence ID" value="MBO0347274.1"/>
    <property type="molecule type" value="Genomic_DNA"/>
</dbReference>
<evidence type="ECO:0000256" key="7">
    <source>
        <dbReference type="ARBA" id="ARBA00023136"/>
    </source>
</evidence>
<dbReference type="PANTHER" id="PTHR30269:SF37">
    <property type="entry name" value="MEMBRANE TRANSPORTER PROTEIN"/>
    <property type="match status" value="1"/>
</dbReference>
<keyword evidence="10" id="KW-1185">Reference proteome</keyword>
<evidence type="ECO:0000313" key="9">
    <source>
        <dbReference type="EMBL" id="MBO0347274.1"/>
    </source>
</evidence>
<comment type="similarity">
    <text evidence="2 8">Belongs to the 4-toluene sulfonate uptake permease (TSUP) (TC 2.A.102) family.</text>
</comment>
<evidence type="ECO:0000256" key="3">
    <source>
        <dbReference type="ARBA" id="ARBA00022448"/>
    </source>
</evidence>
<feature type="transmembrane region" description="Helical" evidence="8">
    <location>
        <begin position="152"/>
        <end position="176"/>
    </location>
</feature>
<evidence type="ECO:0000313" key="10">
    <source>
        <dbReference type="Proteomes" id="UP000664779"/>
    </source>
</evidence>
<feature type="transmembrane region" description="Helical" evidence="8">
    <location>
        <begin position="12"/>
        <end position="36"/>
    </location>
</feature>
<keyword evidence="4 8" id="KW-1003">Cell membrane</keyword>
<organism evidence="9 10">
    <name type="scientific">Roseibium limicola</name>
    <dbReference type="NCBI Taxonomy" id="2816037"/>
    <lineage>
        <taxon>Bacteria</taxon>
        <taxon>Pseudomonadati</taxon>
        <taxon>Pseudomonadota</taxon>
        <taxon>Alphaproteobacteria</taxon>
        <taxon>Hyphomicrobiales</taxon>
        <taxon>Stappiaceae</taxon>
        <taxon>Roseibium</taxon>
    </lineage>
</organism>
<keyword evidence="3" id="KW-0813">Transport</keyword>
<name>A0A939JAT4_9HYPH</name>
<evidence type="ECO:0000256" key="4">
    <source>
        <dbReference type="ARBA" id="ARBA00022475"/>
    </source>
</evidence>
<evidence type="ECO:0000256" key="6">
    <source>
        <dbReference type="ARBA" id="ARBA00022989"/>
    </source>
</evidence>
<feature type="transmembrane region" description="Helical" evidence="8">
    <location>
        <begin position="210"/>
        <end position="232"/>
    </location>
</feature>
<feature type="transmembrane region" description="Helical" evidence="8">
    <location>
        <begin position="182"/>
        <end position="203"/>
    </location>
</feature>
<accession>A0A939JAT4</accession>
<gene>
    <name evidence="9" type="ORF">J0X15_18740</name>
</gene>
<evidence type="ECO:0000256" key="5">
    <source>
        <dbReference type="ARBA" id="ARBA00022692"/>
    </source>
</evidence>
<dbReference type="Pfam" id="PF01925">
    <property type="entry name" value="TauE"/>
    <property type="match status" value="1"/>
</dbReference>
<evidence type="ECO:0000256" key="1">
    <source>
        <dbReference type="ARBA" id="ARBA00004651"/>
    </source>
</evidence>
<sequence length="233" mass="24498">MGGLLKGATGAGAPIIGIPVLTALVDIQFAVAVFVVPNLLTNIWQAWLYRRHLLPVPFLALFGGGGALGAIIGTYLLSELPGETLEIAMALVVIGYVGFRLWKTDWALTYPGAVRLALPLGFLGGMMQGATGLSAPASLTFLNALKLPRAAFIATISVFFALMTVTQIERMVAVGLLTEERFLIGLAATVASLIAMPAGAWVGERVSRQVFDWGILVLLVILALKILTGALLG</sequence>
<dbReference type="GO" id="GO:0005886">
    <property type="term" value="C:plasma membrane"/>
    <property type="evidence" value="ECO:0007669"/>
    <property type="project" value="UniProtKB-SubCell"/>
</dbReference>
<keyword evidence="5 8" id="KW-0812">Transmembrane</keyword>
<feature type="transmembrane region" description="Helical" evidence="8">
    <location>
        <begin position="56"/>
        <end position="77"/>
    </location>
</feature>
<keyword evidence="7 8" id="KW-0472">Membrane</keyword>
<reference evidence="9" key="1">
    <citation type="submission" date="2021-03" db="EMBL/GenBank/DDBJ databases">
        <title>Roseibium sp. CAU 1637 isolated from Incheon.</title>
        <authorList>
            <person name="Kim W."/>
        </authorList>
    </citation>
    <scope>NUCLEOTIDE SEQUENCE</scope>
    <source>
        <strain evidence="9">CAU 1637</strain>
    </source>
</reference>
<comment type="caution">
    <text evidence="9">The sequence shown here is derived from an EMBL/GenBank/DDBJ whole genome shotgun (WGS) entry which is preliminary data.</text>
</comment>
<proteinExistence type="inferred from homology"/>
<dbReference type="InterPro" id="IPR052017">
    <property type="entry name" value="TSUP"/>
</dbReference>
<dbReference type="AlphaFoldDB" id="A0A939JAT4"/>
<comment type="subcellular location">
    <subcellularLocation>
        <location evidence="1 8">Cell membrane</location>
        <topology evidence="1 8">Multi-pass membrane protein</topology>
    </subcellularLocation>
</comment>
<keyword evidence="6 8" id="KW-1133">Transmembrane helix</keyword>
<dbReference type="PANTHER" id="PTHR30269">
    <property type="entry name" value="TRANSMEMBRANE PROTEIN YFCA"/>
    <property type="match status" value="1"/>
</dbReference>
<dbReference type="Proteomes" id="UP000664779">
    <property type="component" value="Unassembled WGS sequence"/>
</dbReference>